<keyword evidence="6" id="KW-1185">Reference proteome</keyword>
<dbReference type="OrthoDB" id="40793at10239"/>
<proteinExistence type="inferred from homology"/>
<evidence type="ECO:0000259" key="4">
    <source>
        <dbReference type="PROSITE" id="PS50063"/>
    </source>
</evidence>
<gene>
    <name evidence="5" type="primary">vBcl-2</name>
    <name evidence="5" type="ORF">AOT99_gpvBcl-2</name>
</gene>
<name>A0A109QG17_9GAMA</name>
<dbReference type="Proteomes" id="UP000207650">
    <property type="component" value="Segment"/>
</dbReference>
<evidence type="ECO:0000313" key="5">
    <source>
        <dbReference type="EMBL" id="AMA67357.1"/>
    </source>
</evidence>
<keyword evidence="3" id="KW-0472">Membrane</keyword>
<dbReference type="GO" id="GO:0051400">
    <property type="term" value="F:BH domain binding"/>
    <property type="evidence" value="ECO:0007669"/>
    <property type="project" value="TreeGrafter"/>
</dbReference>
<dbReference type="InterPro" id="IPR026298">
    <property type="entry name" value="Bcl-2_fam"/>
</dbReference>
<dbReference type="InterPro" id="IPR046371">
    <property type="entry name" value="Bcl-2_BH1-3"/>
</dbReference>
<dbReference type="SMART" id="SM00265">
    <property type="entry name" value="BH4"/>
    <property type="match status" value="1"/>
</dbReference>
<evidence type="ECO:0000256" key="3">
    <source>
        <dbReference type="ARBA" id="ARBA00023136"/>
    </source>
</evidence>
<dbReference type="Pfam" id="PF02180">
    <property type="entry name" value="BH4"/>
    <property type="match status" value="1"/>
</dbReference>
<dbReference type="PANTHER" id="PTHR11256">
    <property type="entry name" value="BCL-2 RELATED"/>
    <property type="match status" value="1"/>
</dbReference>
<dbReference type="SMART" id="SM00337">
    <property type="entry name" value="BCL"/>
    <property type="match status" value="1"/>
</dbReference>
<reference evidence="5 6" key="1">
    <citation type="journal article" date="2016" name="MSphere">
        <title>Isolation and Characterization of a Novel Gammaherpesvirus from a Microbat Cell Line.</title>
        <authorList>
            <person name="Shabman R.S."/>
            <person name="Shrivastava S."/>
            <person name="Tsibane T."/>
            <person name="Attie O."/>
            <person name="Jayaprakash A."/>
            <person name="Mire C.E."/>
            <person name="Dilley K.E."/>
            <person name="Puri V."/>
            <person name="Stockwell T.B."/>
            <person name="Geisbert T.W."/>
            <person name="Sachidanandam R."/>
            <person name="Basler C.F."/>
        </authorList>
    </citation>
    <scope>NUCLEOTIDE SEQUENCE [LARGE SCALE GENOMIC DNA]</scope>
    <source>
        <strain evidence="5 6">My-HV8/Myotis velifer incautus/USA/FCGHV/2011</strain>
    </source>
</reference>
<organism evidence="5 6">
    <name type="scientific">Vespertilionid gammaherpesvirus 1</name>
    <dbReference type="NCBI Taxonomy" id="2560830"/>
    <lineage>
        <taxon>Viruses</taxon>
        <taxon>Duplodnaviria</taxon>
        <taxon>Heunggongvirae</taxon>
        <taxon>Peploviricota</taxon>
        <taxon>Herviviricetes</taxon>
        <taxon>Herpesvirales</taxon>
        <taxon>Orthoherpesviridae</taxon>
        <taxon>Gammaherpesvirinae</taxon>
        <taxon>Percavirus</taxon>
        <taxon>Percavirus vespertilionidgamma1</taxon>
    </lineage>
</organism>
<dbReference type="Gene3D" id="1.10.437.10">
    <property type="entry name" value="Blc2-like"/>
    <property type="match status" value="1"/>
</dbReference>
<comment type="subcellular location">
    <subcellularLocation>
        <location evidence="1">Membrane</location>
    </subcellularLocation>
</comment>
<dbReference type="Pfam" id="PF00452">
    <property type="entry name" value="Bcl-2"/>
    <property type="match status" value="1"/>
</dbReference>
<accession>A0A109QG17</accession>
<dbReference type="InterPro" id="IPR020717">
    <property type="entry name" value="Bcl2_BH1_motif_CS"/>
</dbReference>
<dbReference type="InterPro" id="IPR036834">
    <property type="entry name" value="Bcl-2-like_sf"/>
</dbReference>
<dbReference type="PRINTS" id="PR01862">
    <property type="entry name" value="BCL2FAMILY"/>
</dbReference>
<dbReference type="CDD" id="cd06845">
    <property type="entry name" value="Bcl-2_like"/>
    <property type="match status" value="1"/>
</dbReference>
<dbReference type="KEGG" id="vg:26836919"/>
<dbReference type="PROSITE" id="PS01080">
    <property type="entry name" value="BH1"/>
    <property type="match status" value="1"/>
</dbReference>
<dbReference type="InterPro" id="IPR002475">
    <property type="entry name" value="Bcl2-like"/>
</dbReference>
<dbReference type="PANTHER" id="PTHR11256:SF11">
    <property type="entry name" value="APOPTOSIS REGULATOR BCL-2"/>
    <property type="match status" value="1"/>
</dbReference>
<sequence length="177" mass="19401">MAHAGRTEYDNREIVMKYIHYKLASAGLGGDAARMPLSAATGGDETDAPDPLQEALQVTGTGIGLVFAHRSGAGLGDCLQFNEENAQTTFLQVVDELFRDGVNWGRIVAFFEFGGVMCVESVNRGIPSLVDNIAAWMTDQLGGEVGLWIQENGGWHTFEHMINPPPERHRNRRCNIL</sequence>
<dbReference type="PROSITE" id="PS50062">
    <property type="entry name" value="BCL2_FAMILY"/>
    <property type="match status" value="1"/>
</dbReference>
<dbReference type="PROSITE" id="PS50063">
    <property type="entry name" value="BH4_2"/>
    <property type="match status" value="1"/>
</dbReference>
<feature type="domain" description="Apoptosis regulator Bcl-2 family BH4" evidence="4">
    <location>
        <begin position="11"/>
        <end position="28"/>
    </location>
</feature>
<evidence type="ECO:0000313" key="6">
    <source>
        <dbReference type="Proteomes" id="UP000207650"/>
    </source>
</evidence>
<dbReference type="SUPFAM" id="SSF56854">
    <property type="entry name" value="Bcl-2 inhibitors of programmed cell death"/>
    <property type="match status" value="1"/>
</dbReference>
<comment type="similarity">
    <text evidence="2">Belongs to the Bcl-2 family.</text>
</comment>
<evidence type="ECO:0000256" key="2">
    <source>
        <dbReference type="ARBA" id="ARBA00009458"/>
    </source>
</evidence>
<dbReference type="GO" id="GO:0016020">
    <property type="term" value="C:membrane"/>
    <property type="evidence" value="ECO:0007669"/>
    <property type="project" value="UniProtKB-SubCell"/>
</dbReference>
<dbReference type="InterPro" id="IPR003093">
    <property type="entry name" value="Bcl2_BH4"/>
</dbReference>
<protein>
    <submittedName>
        <fullName evidence="5">VBcl-2</fullName>
    </submittedName>
</protein>
<dbReference type="EMBL" id="KU220026">
    <property type="protein sequence ID" value="AMA67357.1"/>
    <property type="molecule type" value="Genomic_DNA"/>
</dbReference>
<evidence type="ECO:0000256" key="1">
    <source>
        <dbReference type="ARBA" id="ARBA00004370"/>
    </source>
</evidence>